<protein>
    <recommendedName>
        <fullName evidence="24">Aminopeptidase</fullName>
        <ecNumber evidence="24">3.4.11.-</ecNumber>
    </recommendedName>
</protein>
<keyword evidence="15 24" id="KW-1133">Transmembrane helix</keyword>
<evidence type="ECO:0000256" key="11">
    <source>
        <dbReference type="ARBA" id="ARBA00022729"/>
    </source>
</evidence>
<dbReference type="FunFam" id="1.25.50.20:FF:000001">
    <property type="entry name" value="Aminopeptidase"/>
    <property type="match status" value="1"/>
</dbReference>
<dbReference type="InterPro" id="IPR045357">
    <property type="entry name" value="Aminopeptidase_N-like_N"/>
</dbReference>
<keyword evidence="13 22" id="KW-0862">Zinc</keyword>
<feature type="binding site" evidence="22">
    <location>
        <position position="379"/>
    </location>
    <ligand>
        <name>Zn(2+)</name>
        <dbReference type="ChEBI" id="CHEBI:29105"/>
        <note>catalytic</note>
    </ligand>
</feature>
<dbReference type="SUPFAM" id="SSF55486">
    <property type="entry name" value="Metalloproteases ('zincins'), catalytic domain"/>
    <property type="match status" value="1"/>
</dbReference>
<organism evidence="28">
    <name type="scientific">Clastoptera arizonana</name>
    <name type="common">Arizona spittle bug</name>
    <dbReference type="NCBI Taxonomy" id="38151"/>
    <lineage>
        <taxon>Eukaryota</taxon>
        <taxon>Metazoa</taxon>
        <taxon>Ecdysozoa</taxon>
        <taxon>Arthropoda</taxon>
        <taxon>Hexapoda</taxon>
        <taxon>Insecta</taxon>
        <taxon>Pterygota</taxon>
        <taxon>Neoptera</taxon>
        <taxon>Paraneoptera</taxon>
        <taxon>Hemiptera</taxon>
        <taxon>Auchenorrhyncha</taxon>
        <taxon>Cercopoidea</taxon>
        <taxon>Clastopteridae</taxon>
        <taxon>Clastoptera</taxon>
    </lineage>
</organism>
<dbReference type="GO" id="GO:0005615">
    <property type="term" value="C:extracellular space"/>
    <property type="evidence" value="ECO:0007669"/>
    <property type="project" value="TreeGrafter"/>
</dbReference>
<dbReference type="GO" id="GO:0070006">
    <property type="term" value="F:metalloaminopeptidase activity"/>
    <property type="evidence" value="ECO:0007669"/>
    <property type="project" value="TreeGrafter"/>
</dbReference>
<evidence type="ECO:0000256" key="14">
    <source>
        <dbReference type="ARBA" id="ARBA00022968"/>
    </source>
</evidence>
<dbReference type="CDD" id="cd09601">
    <property type="entry name" value="M1_APN-Q_like"/>
    <property type="match status" value="1"/>
</dbReference>
<comment type="subcellular location">
    <subcellularLocation>
        <location evidence="3">Cell membrane</location>
        <topology evidence="3">Lipid-anchor</topology>
        <topology evidence="3">GPI-anchor</topology>
    </subcellularLocation>
    <subcellularLocation>
        <location evidence="2">Membrane</location>
        <topology evidence="2">Single-pass type II membrane protein</topology>
    </subcellularLocation>
</comment>
<feature type="transmembrane region" description="Helical" evidence="24">
    <location>
        <begin position="30"/>
        <end position="51"/>
    </location>
</feature>
<dbReference type="GO" id="GO:0042277">
    <property type="term" value="F:peptide binding"/>
    <property type="evidence" value="ECO:0007669"/>
    <property type="project" value="TreeGrafter"/>
</dbReference>
<reference evidence="28" key="1">
    <citation type="submission" date="2015-12" db="EMBL/GenBank/DDBJ databases">
        <title>De novo transcriptome assembly of four potential Pierce s Disease insect vectors from Arizona vineyards.</title>
        <authorList>
            <person name="Tassone E.E."/>
        </authorList>
    </citation>
    <scope>NUCLEOTIDE SEQUENCE</scope>
</reference>
<feature type="domain" description="Peptidase M1 membrane alanine aminopeptidase" evidence="25">
    <location>
        <begin position="304"/>
        <end position="528"/>
    </location>
</feature>
<dbReference type="Pfam" id="PF01433">
    <property type="entry name" value="Peptidase_M1"/>
    <property type="match status" value="1"/>
</dbReference>
<keyword evidence="19" id="KW-0325">Glycoprotein</keyword>
<evidence type="ECO:0000256" key="10">
    <source>
        <dbReference type="ARBA" id="ARBA00022723"/>
    </source>
</evidence>
<keyword evidence="5 24" id="KW-0031">Aminopeptidase</keyword>
<dbReference type="Gene3D" id="1.25.50.20">
    <property type="match status" value="1"/>
</dbReference>
<keyword evidence="18" id="KW-1015">Disulfide bond</keyword>
<evidence type="ECO:0000313" key="28">
    <source>
        <dbReference type="EMBL" id="JAS14269.1"/>
    </source>
</evidence>
<evidence type="ECO:0000256" key="5">
    <source>
        <dbReference type="ARBA" id="ARBA00022438"/>
    </source>
</evidence>
<dbReference type="EC" id="3.4.11.-" evidence="24"/>
<dbReference type="GO" id="GO:0005737">
    <property type="term" value="C:cytoplasm"/>
    <property type="evidence" value="ECO:0007669"/>
    <property type="project" value="TreeGrafter"/>
</dbReference>
<proteinExistence type="inferred from homology"/>
<keyword evidence="9 24" id="KW-0812">Transmembrane</keyword>
<evidence type="ECO:0000256" key="19">
    <source>
        <dbReference type="ARBA" id="ARBA00023180"/>
    </source>
</evidence>
<dbReference type="InterPro" id="IPR042097">
    <property type="entry name" value="Aminopeptidase_N-like_N_sf"/>
</dbReference>
<dbReference type="InterPro" id="IPR050344">
    <property type="entry name" value="Peptidase_M1_aminopeptidases"/>
</dbReference>
<evidence type="ECO:0000256" key="16">
    <source>
        <dbReference type="ARBA" id="ARBA00023049"/>
    </source>
</evidence>
<evidence type="ECO:0000256" key="22">
    <source>
        <dbReference type="PIRSR" id="PIRSR634016-3"/>
    </source>
</evidence>
<dbReference type="GO" id="GO:0006508">
    <property type="term" value="P:proteolysis"/>
    <property type="evidence" value="ECO:0007669"/>
    <property type="project" value="UniProtKB-KW"/>
</dbReference>
<keyword evidence="17 24" id="KW-0472">Membrane</keyword>
<feature type="active site" description="Proton acceptor" evidence="21">
    <location>
        <position position="376"/>
    </location>
</feature>
<keyword evidence="7" id="KW-0336">GPI-anchor</keyword>
<evidence type="ECO:0000256" key="3">
    <source>
        <dbReference type="ARBA" id="ARBA00004609"/>
    </source>
</evidence>
<keyword evidence="12 24" id="KW-0378">Hydrolase</keyword>
<evidence type="ECO:0000256" key="20">
    <source>
        <dbReference type="ARBA" id="ARBA00023288"/>
    </source>
</evidence>
<evidence type="ECO:0000256" key="12">
    <source>
        <dbReference type="ARBA" id="ARBA00022801"/>
    </source>
</evidence>
<dbReference type="GO" id="GO:0043171">
    <property type="term" value="P:peptide catabolic process"/>
    <property type="evidence" value="ECO:0007669"/>
    <property type="project" value="TreeGrafter"/>
</dbReference>
<evidence type="ECO:0000313" key="29">
    <source>
        <dbReference type="EMBL" id="JAS25302.1"/>
    </source>
</evidence>
<dbReference type="Gene3D" id="2.60.40.1910">
    <property type="match status" value="1"/>
</dbReference>
<dbReference type="Gene3D" id="2.60.40.1730">
    <property type="entry name" value="tricorn interacting facor f3 domain"/>
    <property type="match status" value="1"/>
</dbReference>
<evidence type="ECO:0000256" key="9">
    <source>
        <dbReference type="ARBA" id="ARBA00022692"/>
    </source>
</evidence>
<dbReference type="GO" id="GO:0005886">
    <property type="term" value="C:plasma membrane"/>
    <property type="evidence" value="ECO:0007669"/>
    <property type="project" value="UniProtKB-SubCell"/>
</dbReference>
<dbReference type="Gene3D" id="1.10.390.10">
    <property type="entry name" value="Neutral Protease Domain 2"/>
    <property type="match status" value="1"/>
</dbReference>
<dbReference type="FunFam" id="2.60.40.1730:FF:000012">
    <property type="entry name" value="Aminopeptidase N"/>
    <property type="match status" value="1"/>
</dbReference>
<evidence type="ECO:0000256" key="8">
    <source>
        <dbReference type="ARBA" id="ARBA00022670"/>
    </source>
</evidence>
<evidence type="ECO:0000256" key="24">
    <source>
        <dbReference type="RuleBase" id="RU364040"/>
    </source>
</evidence>
<evidence type="ECO:0000256" key="21">
    <source>
        <dbReference type="PIRSR" id="PIRSR634016-1"/>
    </source>
</evidence>
<keyword evidence="6" id="KW-1003">Cell membrane</keyword>
<dbReference type="GO" id="GO:0008270">
    <property type="term" value="F:zinc ion binding"/>
    <property type="evidence" value="ECO:0007669"/>
    <property type="project" value="UniProtKB-UniRule"/>
</dbReference>
<dbReference type="InterPro" id="IPR014782">
    <property type="entry name" value="Peptidase_M1_dom"/>
</dbReference>
<evidence type="ECO:0000256" key="18">
    <source>
        <dbReference type="ARBA" id="ARBA00023157"/>
    </source>
</evidence>
<feature type="binding site" evidence="22">
    <location>
        <position position="398"/>
    </location>
    <ligand>
        <name>Zn(2+)</name>
        <dbReference type="ChEBI" id="CHEBI:29105"/>
        <note>catalytic</note>
    </ligand>
</feature>
<comment type="catalytic activity">
    <reaction evidence="1">
        <text>Release of an N-terminal amino acid, Xaa-|-Yaa- from a peptide, amide or arylamide. Xaa is preferably Ala, but may be most amino acids including Pro (slow action). When a terminal hydrophobic residue is followed by a prolyl residue, the two may be released as an intact Xaa-Pro dipeptide.</text>
        <dbReference type="EC" id="3.4.11.2"/>
    </reaction>
</comment>
<evidence type="ECO:0000259" key="27">
    <source>
        <dbReference type="Pfam" id="PF17900"/>
    </source>
</evidence>
<feature type="domain" description="Aminopeptidase N-like N-terminal" evidence="27">
    <location>
        <begin position="85"/>
        <end position="271"/>
    </location>
</feature>
<evidence type="ECO:0000256" key="2">
    <source>
        <dbReference type="ARBA" id="ARBA00004606"/>
    </source>
</evidence>
<dbReference type="PANTHER" id="PTHR11533">
    <property type="entry name" value="PROTEASE M1 ZINC METALLOPROTEASE"/>
    <property type="match status" value="1"/>
</dbReference>
<feature type="site" description="Transition state stabilizer" evidence="23">
    <location>
        <position position="461"/>
    </location>
</feature>
<dbReference type="FunFam" id="1.10.390.10:FF:000001">
    <property type="entry name" value="Aminopeptidase"/>
    <property type="match status" value="1"/>
</dbReference>
<keyword evidence="16 24" id="KW-0482">Metalloprotease</keyword>
<evidence type="ECO:0000256" key="15">
    <source>
        <dbReference type="ARBA" id="ARBA00022989"/>
    </source>
</evidence>
<dbReference type="PANTHER" id="PTHR11533:SF294">
    <property type="entry name" value="THYROTROPIN-RELEASING HORMONE-DEGRADING ECTOENZYME"/>
    <property type="match status" value="1"/>
</dbReference>
<dbReference type="GO" id="GO:0016285">
    <property type="term" value="F:alanyl aminopeptidase activity"/>
    <property type="evidence" value="ECO:0007669"/>
    <property type="project" value="UniProtKB-EC"/>
</dbReference>
<feature type="domain" description="ERAP1-like C-terminal" evidence="26">
    <location>
        <begin position="609"/>
        <end position="936"/>
    </location>
</feature>
<dbReference type="GO" id="GO:0098552">
    <property type="term" value="C:side of membrane"/>
    <property type="evidence" value="ECO:0007669"/>
    <property type="project" value="UniProtKB-KW"/>
</dbReference>
<accession>A0A1B6CLC6</accession>
<evidence type="ECO:0000256" key="17">
    <source>
        <dbReference type="ARBA" id="ARBA00023136"/>
    </source>
</evidence>
<dbReference type="Pfam" id="PF11838">
    <property type="entry name" value="ERAP1_C"/>
    <property type="match status" value="1"/>
</dbReference>
<evidence type="ECO:0000256" key="1">
    <source>
        <dbReference type="ARBA" id="ARBA00000098"/>
    </source>
</evidence>
<dbReference type="EMBL" id="GEDC01023029">
    <property type="protein sequence ID" value="JAS14269.1"/>
    <property type="molecule type" value="Transcribed_RNA"/>
</dbReference>
<keyword evidence="8 24" id="KW-0645">Protease</keyword>
<dbReference type="AlphaFoldDB" id="A0A1B6CLC6"/>
<dbReference type="InterPro" id="IPR024571">
    <property type="entry name" value="ERAP1-like_C_dom"/>
</dbReference>
<evidence type="ECO:0000256" key="23">
    <source>
        <dbReference type="PIRSR" id="PIRSR634016-4"/>
    </source>
</evidence>
<dbReference type="InterPro" id="IPR027268">
    <property type="entry name" value="Peptidase_M4/M1_CTD_sf"/>
</dbReference>
<sequence length="958" mass="109384">MAKTPEVIAVMEATTTLTPPNSFLVSRLNAALLFTAFIVCMVGTALATYHLTTCTCTPGGTFSELIDDSAPPRHLPYSRLPTSVVPHSYNIRLIPFIQELNFTFDGHVRIVVNVTRDTDNITMHMYDIEVLSTEIDGGVSVVSTHNDVAGQFFIIKTSNVLEAGKQYTVDIKYIGKLNDQLLGFYRSSYNDGTTKRWIATTQFQATGARRAFPCFDEPALKSRFTISIGRPSNMSSVSNMPKKKDSETPVEGVPNYIWDHYEESVPMSTYLVAFTVDDFSYLSNTERNFTVWARKDAIEQAQYSLVIGPKILKHYEQYFNISFPLPKIDMIALPDFAAGAMENWGLITYRETAMLYQKDTSTNKDKERVANVVSHELAHQWFGNLVTPSWWTDLWLNEGFATYVENLGMDVVEPSWKVMDQFVVHELQNVFLLDMYKSSHPISVEVHHPNEIDEIFDSISYSKGASIIRMMDHFLTTDVFKKGLYKYLSSKAYSSATQDDLWEALTKQAHEDNVLDQSMTVKQIMDTWTLQTGFPLITVTRQYDSKEAIVSQKRFLMGNTTDTNNSLWWVPLTYTWLPQPDFETTTTNSWLKNNETSMVIDIEARSHQWVVFNIKQTGFYRVNYDADNWKLLTKHLIDPNRFQQIGVINRAQLVGDALNLARAGALNYSVALDLTQYLAQELEYLPWKSAFTAFSHINSMLMKTGGYDKFKAFILQLVKKLYEDVGFIDNPSDNQLRVYKRLEVLKWTCSMGFEDCVRNAITQFQNWRSTPQPDKHNPISPNLKSTVYCTAIRAGGQAEWDFAWERYLRTNVGSEKSLLLSAMGCSKETWILSRYLDRALTVNSGIRKQDAASVLSAVSNNVIGQPLAFALMRDNWKRIIDYFEGTAFTINTVVQISTNGMNTEFELQSLKEFVRQNKKDLKQVNKVIHQQIEKTEGNVQWMKASYEPIITWLSQGTS</sequence>
<gene>
    <name evidence="28" type="ORF">g.29253</name>
    <name evidence="29" type="ORF">g.29254</name>
</gene>
<dbReference type="EMBL" id="GEDC01011996">
    <property type="protein sequence ID" value="JAS25302.1"/>
    <property type="molecule type" value="Transcribed_RNA"/>
</dbReference>
<evidence type="ECO:0000256" key="6">
    <source>
        <dbReference type="ARBA" id="ARBA00022475"/>
    </source>
</evidence>
<keyword evidence="10 22" id="KW-0479">Metal-binding</keyword>
<keyword evidence="20" id="KW-0449">Lipoprotein</keyword>
<dbReference type="InterPro" id="IPR001930">
    <property type="entry name" value="Peptidase_M1"/>
</dbReference>
<keyword evidence="14" id="KW-0735">Signal-anchor</keyword>
<evidence type="ECO:0000259" key="25">
    <source>
        <dbReference type="Pfam" id="PF01433"/>
    </source>
</evidence>
<dbReference type="PRINTS" id="PR00756">
    <property type="entry name" value="ALADIPTASE"/>
</dbReference>
<feature type="binding site" evidence="22">
    <location>
        <position position="375"/>
    </location>
    <ligand>
        <name>Zn(2+)</name>
        <dbReference type="ChEBI" id="CHEBI:29105"/>
        <note>catalytic</note>
    </ligand>
</feature>
<evidence type="ECO:0000259" key="26">
    <source>
        <dbReference type="Pfam" id="PF11838"/>
    </source>
</evidence>
<dbReference type="Pfam" id="PF17900">
    <property type="entry name" value="Peptidase_M1_N"/>
    <property type="match status" value="1"/>
</dbReference>
<comment type="similarity">
    <text evidence="4 24">Belongs to the peptidase M1 family.</text>
</comment>
<evidence type="ECO:0000256" key="13">
    <source>
        <dbReference type="ARBA" id="ARBA00022833"/>
    </source>
</evidence>
<evidence type="ECO:0000256" key="7">
    <source>
        <dbReference type="ARBA" id="ARBA00022622"/>
    </source>
</evidence>
<name>A0A1B6CLC6_9HEMI</name>
<dbReference type="InterPro" id="IPR034016">
    <property type="entry name" value="M1_APN-typ"/>
</dbReference>
<dbReference type="FunFam" id="2.60.40.1910:FF:000008">
    <property type="entry name" value="Aminopeptidase"/>
    <property type="match status" value="1"/>
</dbReference>
<comment type="cofactor">
    <cofactor evidence="22 24">
        <name>Zn(2+)</name>
        <dbReference type="ChEBI" id="CHEBI:29105"/>
    </cofactor>
    <text evidence="22 24">Binds 1 zinc ion per subunit.</text>
</comment>
<keyword evidence="11" id="KW-0732">Signal</keyword>
<dbReference type="SUPFAM" id="SSF63737">
    <property type="entry name" value="Leukotriene A4 hydrolase N-terminal domain"/>
    <property type="match status" value="1"/>
</dbReference>
<evidence type="ECO:0000256" key="4">
    <source>
        <dbReference type="ARBA" id="ARBA00010136"/>
    </source>
</evidence>